<dbReference type="Proteomes" id="UP000028411">
    <property type="component" value="Unassembled WGS sequence"/>
</dbReference>
<gene>
    <name evidence="2" type="ORF">BV95_01543</name>
</gene>
<organism evidence="2 3">
    <name type="scientific">Sphingobium chlorophenolicum</name>
    <dbReference type="NCBI Taxonomy" id="46429"/>
    <lineage>
        <taxon>Bacteria</taxon>
        <taxon>Pseudomonadati</taxon>
        <taxon>Pseudomonadota</taxon>
        <taxon>Alphaproteobacteria</taxon>
        <taxon>Sphingomonadales</taxon>
        <taxon>Sphingomonadaceae</taxon>
        <taxon>Sphingobium</taxon>
    </lineage>
</organism>
<dbReference type="eggNOG" id="COG5338">
    <property type="taxonomic scope" value="Bacteria"/>
</dbReference>
<comment type="caution">
    <text evidence="2">The sequence shown here is derived from an EMBL/GenBank/DDBJ whole genome shotgun (WGS) entry which is preliminary data.</text>
</comment>
<evidence type="ECO:0008006" key="4">
    <source>
        <dbReference type="Google" id="ProtNLM"/>
    </source>
</evidence>
<dbReference type="Pfam" id="PF10082">
    <property type="entry name" value="BBP2_2"/>
    <property type="match status" value="1"/>
</dbReference>
<dbReference type="PATRIC" id="fig|46429.4.peg.1506"/>
<dbReference type="InterPro" id="IPR018759">
    <property type="entry name" value="BBP2_2"/>
</dbReference>
<keyword evidence="1" id="KW-0732">Signal</keyword>
<name>A0A081RGD0_SPHCR</name>
<sequence>MTFRFCSPIAAIGATIFPAIAMAQSTIDTVVPIIYDRGRNVSVTERARPETNPVGLPAGGFTIFPSLDVQPGYSDNVYQTPDDRQGDFFVSATPRVLARSNWSRNSLQVEGSGNLIRYATETPRNQNGWQVAARGRYDAGSNLTLNLGVDTARLFESQFSGAAVTDVRSPTPYQRSQARFLTDARFARFRVVAAGAYADYDFHSVDTLAGAILSQENRDRRIASGAVQLEYGVTPDTGVFAQLTYTDTKYDRVLAPGVANRDSTEYRLLGGITLDIAALVRGTFGAGYIDRKFDSALYQDVKGFSFDGRIEYFLSGLTTITLSGSRDIQDASATGSGFFTTMGAVRADHELLRNLLLNATASLSEDKFFGFDGKARVTRLSGGATYLTNRMFSAKLDLSYARRKNDFAAGNGTTLSEFRLLAGISVHP</sequence>
<reference evidence="2 3" key="1">
    <citation type="submission" date="2014-02" db="EMBL/GenBank/DDBJ databases">
        <title>Whole genome sequence of Sphingobium chlorophenolicum NBRC 16172.</title>
        <authorList>
            <person name="Gan H.M."/>
            <person name="Gan H.Y."/>
            <person name="Chew T.H."/>
            <person name="Savka M.A."/>
        </authorList>
    </citation>
    <scope>NUCLEOTIDE SEQUENCE [LARGE SCALE GENOMIC DNA]</scope>
    <source>
        <strain evidence="2 3">NBRC 16172</strain>
    </source>
</reference>
<dbReference type="AlphaFoldDB" id="A0A081RGD0"/>
<evidence type="ECO:0000313" key="2">
    <source>
        <dbReference type="EMBL" id="KEQ54253.1"/>
    </source>
</evidence>
<evidence type="ECO:0000313" key="3">
    <source>
        <dbReference type="Proteomes" id="UP000028411"/>
    </source>
</evidence>
<proteinExistence type="predicted"/>
<feature type="chain" id="PRO_5001763347" description="Outer membrane beta-barrel protein" evidence="1">
    <location>
        <begin position="24"/>
        <end position="428"/>
    </location>
</feature>
<accession>A0A081RGD0</accession>
<dbReference type="RefSeq" id="WP_037449553.1">
    <property type="nucleotide sequence ID" value="NZ_JFHR01000012.1"/>
</dbReference>
<dbReference type="OrthoDB" id="7398962at2"/>
<feature type="signal peptide" evidence="1">
    <location>
        <begin position="1"/>
        <end position="23"/>
    </location>
</feature>
<dbReference type="EMBL" id="JFHR01000012">
    <property type="protein sequence ID" value="KEQ54253.1"/>
    <property type="molecule type" value="Genomic_DNA"/>
</dbReference>
<protein>
    <recommendedName>
        <fullName evidence="4">Outer membrane beta-barrel protein</fullName>
    </recommendedName>
</protein>
<evidence type="ECO:0000256" key="1">
    <source>
        <dbReference type="SAM" id="SignalP"/>
    </source>
</evidence>